<proteinExistence type="predicted"/>
<gene>
    <name evidence="2" type="ORF">H8704_01925</name>
</gene>
<evidence type="ECO:0000313" key="2">
    <source>
        <dbReference type="EMBL" id="MBC8561400.1"/>
    </source>
</evidence>
<protein>
    <submittedName>
        <fullName evidence="2">DUF4097 family beta strand repeat protein</fullName>
    </submittedName>
</protein>
<sequence>MGGTLFSFHLTPKTSSKAYTESGFMTLSDKESSQITGFDFDIQAQEVVIQSGDSYGIETENDNENNRYHSYIKDGIWHVETPDNARANVTILDHTVYIPFGHRKANASPYTITLPSDVTFDKAKISLAAGECRIKTPLTAGQTTIKIGAGALSATQLQSERLNIKIGAGEGIIDNLQVTEKCTTKVGVGNLELGKTNIVSNIHNLNSETAMGNTEITGKLTGNNTLKCSTGNLDLTLAGRKSNYSFSTNTTMGDITFEKDSQSENTSTENYGDVTLKCSMGAITVDFMN</sequence>
<evidence type="ECO:0000313" key="3">
    <source>
        <dbReference type="Proteomes" id="UP000606193"/>
    </source>
</evidence>
<reference evidence="2 3" key="1">
    <citation type="submission" date="2020-08" db="EMBL/GenBank/DDBJ databases">
        <title>Genome public.</title>
        <authorList>
            <person name="Liu C."/>
            <person name="Sun Q."/>
        </authorList>
    </citation>
    <scope>NUCLEOTIDE SEQUENCE [LARGE SCALE GENOMIC DNA]</scope>
    <source>
        <strain evidence="2 3">NSJ-37</strain>
    </source>
</reference>
<name>A0ABR7MYE3_9FIRM</name>
<dbReference type="InterPro" id="IPR025164">
    <property type="entry name" value="Toastrack_DUF4097"/>
</dbReference>
<evidence type="ECO:0000259" key="1">
    <source>
        <dbReference type="Pfam" id="PF13349"/>
    </source>
</evidence>
<dbReference type="EMBL" id="JACRSX010000001">
    <property type="protein sequence ID" value="MBC8561400.1"/>
    <property type="molecule type" value="Genomic_DNA"/>
</dbReference>
<feature type="domain" description="DUF4097" evidence="1">
    <location>
        <begin position="40"/>
        <end position="273"/>
    </location>
</feature>
<dbReference type="RefSeq" id="WP_249297063.1">
    <property type="nucleotide sequence ID" value="NZ_JACRSX010000001.1"/>
</dbReference>
<dbReference type="Pfam" id="PF13349">
    <property type="entry name" value="DUF4097"/>
    <property type="match status" value="1"/>
</dbReference>
<comment type="caution">
    <text evidence="2">The sequence shown here is derived from an EMBL/GenBank/DDBJ whole genome shotgun (WGS) entry which is preliminary data.</text>
</comment>
<keyword evidence="3" id="KW-1185">Reference proteome</keyword>
<organism evidence="2 3">
    <name type="scientific">Jutongia huaianensis</name>
    <dbReference type="NCBI Taxonomy" id="2763668"/>
    <lineage>
        <taxon>Bacteria</taxon>
        <taxon>Bacillati</taxon>
        <taxon>Bacillota</taxon>
        <taxon>Clostridia</taxon>
        <taxon>Lachnospirales</taxon>
        <taxon>Lachnospiraceae</taxon>
        <taxon>Jutongia</taxon>
    </lineage>
</organism>
<accession>A0ABR7MYE3</accession>
<dbReference type="Proteomes" id="UP000606193">
    <property type="component" value="Unassembled WGS sequence"/>
</dbReference>